<dbReference type="SMART" id="SM00225">
    <property type="entry name" value="BTB"/>
    <property type="match status" value="1"/>
</dbReference>
<dbReference type="Proteomes" id="UP000516314">
    <property type="component" value="Chromosome 2"/>
</dbReference>
<dbReference type="Gene3D" id="3.80.10.10">
    <property type="entry name" value="Ribonuclease Inhibitor"/>
    <property type="match status" value="1"/>
</dbReference>
<dbReference type="AlphaFoldDB" id="A0A7G2EHM2"/>
<dbReference type="SMART" id="SM00875">
    <property type="entry name" value="BACK"/>
    <property type="match status" value="1"/>
</dbReference>
<dbReference type="SUPFAM" id="SSF52047">
    <property type="entry name" value="RNI-like"/>
    <property type="match status" value="2"/>
</dbReference>
<evidence type="ECO:0000256" key="1">
    <source>
        <dbReference type="ARBA" id="ARBA00002668"/>
    </source>
</evidence>
<name>A0A7G2EHM2_ARATH</name>
<dbReference type="InterPro" id="IPR011705">
    <property type="entry name" value="BACK"/>
</dbReference>
<organism evidence="4 5">
    <name type="scientific">Arabidopsis thaliana</name>
    <name type="common">Mouse-ear cress</name>
    <dbReference type="NCBI Taxonomy" id="3702"/>
    <lineage>
        <taxon>Eukaryota</taxon>
        <taxon>Viridiplantae</taxon>
        <taxon>Streptophyta</taxon>
        <taxon>Embryophyta</taxon>
        <taxon>Tracheophyta</taxon>
        <taxon>Spermatophyta</taxon>
        <taxon>Magnoliopsida</taxon>
        <taxon>eudicotyledons</taxon>
        <taxon>Gunneridae</taxon>
        <taxon>Pentapetalae</taxon>
        <taxon>rosids</taxon>
        <taxon>malvids</taxon>
        <taxon>Brassicales</taxon>
        <taxon>Brassicaceae</taxon>
        <taxon>Camelineae</taxon>
        <taxon>Arabidopsis</taxon>
    </lineage>
</organism>
<comment type="function">
    <text evidence="1">May act as a substrate-specific adapter of an E3 ubiquitin-protein ligase complex (CUL3-RBX1-BTB) which mediates the ubiquitination and subsequent proteasomal degradation of target proteins.</text>
</comment>
<evidence type="ECO:0000313" key="5">
    <source>
        <dbReference type="Proteomes" id="UP000516314"/>
    </source>
</evidence>
<feature type="domain" description="BTB" evidence="3">
    <location>
        <begin position="41"/>
        <end position="109"/>
    </location>
</feature>
<dbReference type="Pfam" id="PF00651">
    <property type="entry name" value="BTB"/>
    <property type="match status" value="1"/>
</dbReference>
<dbReference type="SUPFAM" id="SSF54695">
    <property type="entry name" value="POZ domain"/>
    <property type="match status" value="1"/>
</dbReference>
<dbReference type="GO" id="GO:0016567">
    <property type="term" value="P:protein ubiquitination"/>
    <property type="evidence" value="ECO:0007669"/>
    <property type="project" value="UniProtKB-UniPathway"/>
</dbReference>
<sequence length="899" mass="100506">MALSSLVEFVILVVKNPCYQQDDASSSIQEISISASEIASWDMSEILSYGSVKVRAHRTRLIQESSYFHGLLSGSFSESGLDHISVEWNLESFLNLLMCLYGYDIEITSSSFLPLFESALYFGVEKLLSICKNWLSVLASSNDNALPKVELSDLIQIWSFGLEHAGEFVPDLCVAYLAKNFMLVKSDKYFGNVPYELLMWCVKHPHLTVHSEMDLVDGLLIWLDAGGRLSDLPESSQDNTINLMEQVRFSLLPLWFIAGRSKSHGFSKFADQSIELVTKLMKMPSTCLVDSLTDGPPTDVRVRLTEYSEILDLSGCPQLNEASLLLSILPNSYFANLRWRKSLESFLKNPDDDERHQEQISHRTLPILSFESVKEIDISKCQRLDYKVVIKCFSKSFPSLRKLRAAYLLNIKVSTLLELLLNFRELTEVDLTVDVSPIIPVQASVFYSGQGHCLLSSITRLTLEGRSDICDMELRSISRVLASNLQTLHMSKCEGISETSLLNLITHSQKMKSLCLRDTKVSDSVLCEFPGSTLEALDISNTTVSHSFVSYSIIYLTSTGHSHIHISWMALARVISRNPNLKTLKARGCKNLLQLEVDGRTDNFSPLVSGQEVFKCLSKGSGLEELEIGWGFSYFSFESLRPAASFLRVISVGLGASLGEDVLKLLPSTCPLLESIVLHFQEISDSALTSVLTSLKHLQELALSYCFGEISLQSFKFSMPNLRKLRLERVTRWMTNDDLLVLTQSCPNLTELSLVGCLHLTSDCQPIISAGWPGMISLHLEECGSITENGVASLYGCIALEDLFLRHNGSGIQKSFLLDATLKFPMLRLVSLDMCDAKEGGFDVPEEKEEGRSLSIVKISRCKSDRCSLGRRAAPMHRETLVMLWNGQTLTKTLLKQRL</sequence>
<dbReference type="EMBL" id="LR881467">
    <property type="protein sequence ID" value="CAD5320537.1"/>
    <property type="molecule type" value="Genomic_DNA"/>
</dbReference>
<gene>
    <name evidence="4" type="ORF">AT9943_LOCUS8655</name>
</gene>
<dbReference type="SMART" id="SM00367">
    <property type="entry name" value="LRR_CC"/>
    <property type="match status" value="4"/>
</dbReference>
<reference evidence="4 5" key="1">
    <citation type="submission" date="2020-09" db="EMBL/GenBank/DDBJ databases">
        <authorList>
            <person name="Ashkenazy H."/>
        </authorList>
    </citation>
    <scope>NUCLEOTIDE SEQUENCE [LARGE SCALE GENOMIC DNA]</scope>
    <source>
        <strain evidence="5">cv. Cdm-0</strain>
    </source>
</reference>
<dbReference type="InterPro" id="IPR006553">
    <property type="entry name" value="Leu-rich_rpt_Cys-con_subtyp"/>
</dbReference>
<comment type="pathway">
    <text evidence="2">Protein modification; protein ubiquitination.</text>
</comment>
<dbReference type="Gene3D" id="3.30.710.10">
    <property type="entry name" value="Potassium Channel Kv1.1, Chain A"/>
    <property type="match status" value="1"/>
</dbReference>
<evidence type="ECO:0000256" key="2">
    <source>
        <dbReference type="ARBA" id="ARBA00004906"/>
    </source>
</evidence>
<dbReference type="PANTHER" id="PTHR13318">
    <property type="entry name" value="PARTNER OF PAIRED, ISOFORM B-RELATED"/>
    <property type="match status" value="1"/>
</dbReference>
<dbReference type="Pfam" id="PF07707">
    <property type="entry name" value="BACK"/>
    <property type="match status" value="1"/>
</dbReference>
<dbReference type="CDD" id="cd18186">
    <property type="entry name" value="BTB_POZ_ZBTB_KLHL-like"/>
    <property type="match status" value="1"/>
</dbReference>
<dbReference type="InterPro" id="IPR000210">
    <property type="entry name" value="BTB/POZ_dom"/>
</dbReference>
<protein>
    <submittedName>
        <fullName evidence="4">(thale cress) hypothetical protein</fullName>
    </submittedName>
</protein>
<dbReference type="InterPro" id="IPR011333">
    <property type="entry name" value="SKP1/BTB/POZ_sf"/>
</dbReference>
<evidence type="ECO:0000259" key="3">
    <source>
        <dbReference type="PROSITE" id="PS50097"/>
    </source>
</evidence>
<accession>A0A7G2EHM2</accession>
<dbReference type="UniPathway" id="UPA00143"/>
<dbReference type="InterPro" id="IPR032675">
    <property type="entry name" value="LRR_dom_sf"/>
</dbReference>
<dbReference type="Gene3D" id="1.25.40.420">
    <property type="match status" value="1"/>
</dbReference>
<dbReference type="PROSITE" id="PS50097">
    <property type="entry name" value="BTB"/>
    <property type="match status" value="1"/>
</dbReference>
<proteinExistence type="predicted"/>
<evidence type="ECO:0000313" key="4">
    <source>
        <dbReference type="EMBL" id="CAD5320537.1"/>
    </source>
</evidence>